<comment type="function">
    <text evidence="16">Catalyzes the phosphorylation of pantothenate (Pan), the first step in CoA biosynthesis.</text>
</comment>
<evidence type="ECO:0000256" key="10">
    <source>
        <dbReference type="ARBA" id="ARBA00022777"/>
    </source>
</evidence>
<dbReference type="GO" id="GO:0004594">
    <property type="term" value="F:pantothenate kinase activity"/>
    <property type="evidence" value="ECO:0007669"/>
    <property type="project" value="UniProtKB-UniRule"/>
</dbReference>
<evidence type="ECO:0000256" key="5">
    <source>
        <dbReference type="ARBA" id="ARBA00011738"/>
    </source>
</evidence>
<comment type="similarity">
    <text evidence="14 16">Belongs to the type III pantothenate kinase family.</text>
</comment>
<dbReference type="HAMAP" id="MF_01274">
    <property type="entry name" value="Pantothen_kinase_3"/>
    <property type="match status" value="1"/>
</dbReference>
<comment type="subcellular location">
    <subcellularLocation>
        <location evidence="3 16">Cytoplasm</location>
    </subcellularLocation>
</comment>
<comment type="subunit">
    <text evidence="5 16">Homodimer.</text>
</comment>
<dbReference type="EC" id="2.7.1.33" evidence="6 16"/>
<comment type="pathway">
    <text evidence="4 16">Cofactor biosynthesis; coenzyme A biosynthesis; CoA from (R)-pantothenate: step 1/5.</text>
</comment>
<dbReference type="EMBL" id="LUUH01000061">
    <property type="protein sequence ID" value="OAI02690.1"/>
    <property type="molecule type" value="Genomic_DNA"/>
</dbReference>
<reference evidence="18" key="1">
    <citation type="submission" date="2016-03" db="EMBL/GenBank/DDBJ databases">
        <authorList>
            <person name="Heylen K."/>
            <person name="De Vos P."/>
            <person name="Vekeman B."/>
        </authorList>
    </citation>
    <scope>NUCLEOTIDE SEQUENCE [LARGE SCALE GENOMIC DNA]</scope>
    <source>
        <strain evidence="18">R-45371</strain>
    </source>
</reference>
<evidence type="ECO:0000256" key="1">
    <source>
        <dbReference type="ARBA" id="ARBA00001206"/>
    </source>
</evidence>
<keyword evidence="10 16" id="KW-0418">Kinase</keyword>
<organism evidence="17 18">
    <name type="scientific">Methylomonas methanica</name>
    <dbReference type="NCBI Taxonomy" id="421"/>
    <lineage>
        <taxon>Bacteria</taxon>
        <taxon>Pseudomonadati</taxon>
        <taxon>Pseudomonadota</taxon>
        <taxon>Gammaproteobacteria</taxon>
        <taxon>Methylococcales</taxon>
        <taxon>Methylococcaceae</taxon>
        <taxon>Methylomonas</taxon>
    </lineage>
</organism>
<dbReference type="GO" id="GO:0015937">
    <property type="term" value="P:coenzyme A biosynthetic process"/>
    <property type="evidence" value="ECO:0007669"/>
    <property type="project" value="UniProtKB-UniRule"/>
</dbReference>
<keyword evidence="12 16" id="KW-0630">Potassium</keyword>
<evidence type="ECO:0000256" key="8">
    <source>
        <dbReference type="ARBA" id="ARBA00022679"/>
    </source>
</evidence>
<dbReference type="CDD" id="cd24015">
    <property type="entry name" value="ASKHA_NBD_PanK-III"/>
    <property type="match status" value="1"/>
</dbReference>
<comment type="caution">
    <text evidence="17">The sequence shown here is derived from an EMBL/GenBank/DDBJ whole genome shotgun (WGS) entry which is preliminary data.</text>
</comment>
<dbReference type="GO" id="GO:0046872">
    <property type="term" value="F:metal ion binding"/>
    <property type="evidence" value="ECO:0007669"/>
    <property type="project" value="UniProtKB-KW"/>
</dbReference>
<feature type="binding site" evidence="16">
    <location>
        <begin position="6"/>
        <end position="13"/>
    </location>
    <ligand>
        <name>ATP</name>
        <dbReference type="ChEBI" id="CHEBI:30616"/>
    </ligand>
</feature>
<dbReference type="GO" id="GO:0005737">
    <property type="term" value="C:cytoplasm"/>
    <property type="evidence" value="ECO:0007669"/>
    <property type="project" value="UniProtKB-SubCell"/>
</dbReference>
<evidence type="ECO:0000256" key="16">
    <source>
        <dbReference type="HAMAP-Rule" id="MF_01274"/>
    </source>
</evidence>
<dbReference type="InterPro" id="IPR043129">
    <property type="entry name" value="ATPase_NBD"/>
</dbReference>
<proteinExistence type="inferred from homology"/>
<evidence type="ECO:0000256" key="12">
    <source>
        <dbReference type="ARBA" id="ARBA00022958"/>
    </source>
</evidence>
<name>A0A177MCJ7_METMH</name>
<dbReference type="Pfam" id="PF03309">
    <property type="entry name" value="Pan_kinase"/>
    <property type="match status" value="1"/>
</dbReference>
<evidence type="ECO:0000256" key="2">
    <source>
        <dbReference type="ARBA" id="ARBA00001958"/>
    </source>
</evidence>
<dbReference type="PANTHER" id="PTHR34265">
    <property type="entry name" value="TYPE III PANTOTHENATE KINASE"/>
    <property type="match status" value="1"/>
</dbReference>
<keyword evidence="16" id="KW-0479">Metal-binding</keyword>
<comment type="catalytic activity">
    <reaction evidence="1 16">
        <text>(R)-pantothenate + ATP = (R)-4'-phosphopantothenate + ADP + H(+)</text>
        <dbReference type="Rhea" id="RHEA:16373"/>
        <dbReference type="ChEBI" id="CHEBI:10986"/>
        <dbReference type="ChEBI" id="CHEBI:15378"/>
        <dbReference type="ChEBI" id="CHEBI:29032"/>
        <dbReference type="ChEBI" id="CHEBI:30616"/>
        <dbReference type="ChEBI" id="CHEBI:456216"/>
        <dbReference type="EC" id="2.7.1.33"/>
    </reaction>
</comment>
<keyword evidence="9 16" id="KW-0547">Nucleotide-binding</keyword>
<dbReference type="AlphaFoldDB" id="A0A177MCJ7"/>
<evidence type="ECO:0000313" key="18">
    <source>
        <dbReference type="Proteomes" id="UP000077763"/>
    </source>
</evidence>
<dbReference type="Proteomes" id="UP000077763">
    <property type="component" value="Unassembled WGS sequence"/>
</dbReference>
<evidence type="ECO:0000256" key="15">
    <source>
        <dbReference type="ARBA" id="ARBA00040883"/>
    </source>
</evidence>
<keyword evidence="8 16" id="KW-0808">Transferase</keyword>
<sequence length="246" mass="26577">MILLVDIGNSRLKWTQVDGGRLQPTIFMDYRQAGFSERLREFWLNIPVPKQIAIASVSENALTLLLVEMAQALWPGTEVIIPQSSPTAFNVKNAYTHPEKLGVDRWLALQAAHRYYPGDTCIVDCGTAITIDFIEADGSHLGGLISPGLLLMKKSLVQNTAALPFSEGQADTSLAVVSESAINNGTLLASAGLIETALARQPKAYRLVLSGGDGETLARHLTVPSIVDGDLVFKGLLNYCRNENAS</sequence>
<evidence type="ECO:0000256" key="11">
    <source>
        <dbReference type="ARBA" id="ARBA00022840"/>
    </source>
</evidence>
<dbReference type="RefSeq" id="WP_064037109.1">
    <property type="nucleotide sequence ID" value="NZ_LUUH01000061.1"/>
</dbReference>
<comment type="cofactor">
    <cofactor evidence="2">
        <name>K(+)</name>
        <dbReference type="ChEBI" id="CHEBI:29103"/>
    </cofactor>
</comment>
<feature type="binding site" evidence="16">
    <location>
        <position position="178"/>
    </location>
    <ligand>
        <name>substrate</name>
    </ligand>
</feature>
<feature type="binding site" evidence="16">
    <location>
        <position position="127"/>
    </location>
    <ligand>
        <name>ATP</name>
        <dbReference type="ChEBI" id="CHEBI:30616"/>
    </ligand>
</feature>
<evidence type="ECO:0000256" key="9">
    <source>
        <dbReference type="ARBA" id="ARBA00022741"/>
    </source>
</evidence>
<comment type="cofactor">
    <cofactor evidence="16">
        <name>NH4(+)</name>
        <dbReference type="ChEBI" id="CHEBI:28938"/>
    </cofactor>
    <cofactor evidence="16">
        <name>K(+)</name>
        <dbReference type="ChEBI" id="CHEBI:29103"/>
    </cofactor>
    <text evidence="16">A monovalent cation. Ammonium or potassium.</text>
</comment>
<dbReference type="GO" id="GO:0005524">
    <property type="term" value="F:ATP binding"/>
    <property type="evidence" value="ECO:0007669"/>
    <property type="project" value="UniProtKB-UniRule"/>
</dbReference>
<dbReference type="SUPFAM" id="SSF53067">
    <property type="entry name" value="Actin-like ATPase domain"/>
    <property type="match status" value="2"/>
</dbReference>
<keyword evidence="13 16" id="KW-0173">Coenzyme A biosynthesis</keyword>
<keyword evidence="11 16" id="KW-0067">ATP-binding</keyword>
<evidence type="ECO:0000256" key="4">
    <source>
        <dbReference type="ARBA" id="ARBA00005225"/>
    </source>
</evidence>
<evidence type="ECO:0000256" key="3">
    <source>
        <dbReference type="ARBA" id="ARBA00004496"/>
    </source>
</evidence>
<dbReference type="PANTHER" id="PTHR34265:SF1">
    <property type="entry name" value="TYPE III PANTOTHENATE KINASE"/>
    <property type="match status" value="1"/>
</dbReference>
<evidence type="ECO:0000313" key="17">
    <source>
        <dbReference type="EMBL" id="OAI02690.1"/>
    </source>
</evidence>
<evidence type="ECO:0000256" key="6">
    <source>
        <dbReference type="ARBA" id="ARBA00012102"/>
    </source>
</evidence>
<dbReference type="Gene3D" id="3.30.420.40">
    <property type="match status" value="2"/>
</dbReference>
<evidence type="ECO:0000256" key="13">
    <source>
        <dbReference type="ARBA" id="ARBA00022993"/>
    </source>
</evidence>
<accession>A0A177MCJ7</accession>
<evidence type="ECO:0000256" key="14">
    <source>
        <dbReference type="ARBA" id="ARBA00038036"/>
    </source>
</evidence>
<dbReference type="NCBIfam" id="TIGR00671">
    <property type="entry name" value="baf"/>
    <property type="match status" value="1"/>
</dbReference>
<feature type="active site" description="Proton acceptor" evidence="16">
    <location>
        <position position="104"/>
    </location>
</feature>
<gene>
    <name evidence="16" type="primary">coaX</name>
    <name evidence="17" type="ORF">A1353_15715</name>
</gene>
<keyword evidence="7 16" id="KW-0963">Cytoplasm</keyword>
<feature type="binding site" evidence="16">
    <location>
        <position position="124"/>
    </location>
    <ligand>
        <name>K(+)</name>
        <dbReference type="ChEBI" id="CHEBI:29103"/>
    </ligand>
</feature>
<feature type="binding site" evidence="16">
    <location>
        <begin position="102"/>
        <end position="105"/>
    </location>
    <ligand>
        <name>substrate</name>
    </ligand>
</feature>
<dbReference type="UniPathway" id="UPA00241">
    <property type="reaction ID" value="UER00352"/>
</dbReference>
<protein>
    <recommendedName>
        <fullName evidence="15 16">Type III pantothenate kinase</fullName>
        <ecNumber evidence="6 16">2.7.1.33</ecNumber>
    </recommendedName>
    <alternativeName>
        <fullName evidence="16">PanK-III</fullName>
    </alternativeName>
    <alternativeName>
        <fullName evidence="16">Pantothenic acid kinase</fullName>
    </alternativeName>
</protein>
<dbReference type="InterPro" id="IPR004619">
    <property type="entry name" value="Type_III_PanK"/>
</dbReference>
<evidence type="ECO:0000256" key="7">
    <source>
        <dbReference type="ARBA" id="ARBA00022490"/>
    </source>
</evidence>
<feature type="binding site" evidence="16">
    <location>
        <position position="95"/>
    </location>
    <ligand>
        <name>substrate</name>
    </ligand>
</feature>